<feature type="coiled-coil region" evidence="1">
    <location>
        <begin position="504"/>
        <end position="531"/>
    </location>
</feature>
<name>A0A6A4WUF4_AMPAM</name>
<sequence>MWNENSGSLPDPDTLIQFLLTPMNKTGAEETVPKKNESKGDESGGSTPAPAPAPPPAAESDDCVRSRIQRLERQLEAIRASQQAAASRSPSPPVREKRVTFAVSNSERSASESEADTAAGDVHSDPDVMAMLTPQACKLCSAYAQRYREEQRERVKQEVTSATLGQALCAAEAERDKLKAGLGHIQNEIQRMKEETVRLEGSRDKTVRELRRSEEDRSDLQLKLKVMSECVRKRDLELSIQRQALDDRDRRMKDAQSEGHATTNKLLVAQEQLQQLRTEHAAQTQKITELKDLLAEREKQHMAEMKKKHCADNPAVQKLIIKAADEARTAALKEAAAARAKAERETAQLRKDNERMTAALAKFKERFTELADDKSAALEKMERQKRQLDEAAAAAKQKDQKIGELNQTLKSVREEIEKLEAQRKADQTAHSAAVAFLENKVKQQTAAQDLIAKEIADAEHVKKQLEEAEKRLSEETTLRRAGDARLSVLKKQLDEMTAEHTAGLGKLQKQLEDARAELAKSKEVVVAKEKQVASVTDQLRQTKQAAAAAAAAHNASRGRGDASSELESEKRRSHRLQVELDRLTENKAQLISRLEHAERELDRCAKKNEGWSKLWEEKVELIRKLESQVKMGRSMNDDKVVNLRHERDRAMDLAKQAAKKLQTLDSEYQTKMDEMHALFEAQLDGVRAAKDHELKKSAERVQQIEQMLREVSAETAASRSSLEDKMRRIHLITQSFEP</sequence>
<keyword evidence="4" id="KW-1185">Reference proteome</keyword>
<dbReference type="EMBL" id="VIIS01000591">
    <property type="protein sequence ID" value="KAF0307260.1"/>
    <property type="molecule type" value="Genomic_DNA"/>
</dbReference>
<feature type="compositionally biased region" description="Basic and acidic residues" evidence="2">
    <location>
        <begin position="27"/>
        <end position="42"/>
    </location>
</feature>
<organism evidence="3 4">
    <name type="scientific">Amphibalanus amphitrite</name>
    <name type="common">Striped barnacle</name>
    <name type="synonym">Balanus amphitrite</name>
    <dbReference type="NCBI Taxonomy" id="1232801"/>
    <lineage>
        <taxon>Eukaryota</taxon>
        <taxon>Metazoa</taxon>
        <taxon>Ecdysozoa</taxon>
        <taxon>Arthropoda</taxon>
        <taxon>Crustacea</taxon>
        <taxon>Multicrustacea</taxon>
        <taxon>Cirripedia</taxon>
        <taxon>Thoracica</taxon>
        <taxon>Thoracicalcarea</taxon>
        <taxon>Balanomorpha</taxon>
        <taxon>Balanoidea</taxon>
        <taxon>Balanidae</taxon>
        <taxon>Amphibalaninae</taxon>
        <taxon>Amphibalanus</taxon>
    </lineage>
</organism>
<proteinExistence type="predicted"/>
<feature type="coiled-coil region" evidence="1">
    <location>
        <begin position="266"/>
        <end position="293"/>
    </location>
</feature>
<feature type="compositionally biased region" description="Basic and acidic residues" evidence="2">
    <location>
        <begin position="558"/>
        <end position="574"/>
    </location>
</feature>
<feature type="coiled-coil region" evidence="1">
    <location>
        <begin position="647"/>
        <end position="714"/>
    </location>
</feature>
<evidence type="ECO:0000256" key="1">
    <source>
        <dbReference type="SAM" id="Coils"/>
    </source>
</evidence>
<dbReference type="EMBL" id="VIIS01000591">
    <property type="protein sequence ID" value="KAF0307259.1"/>
    <property type="molecule type" value="Genomic_DNA"/>
</dbReference>
<gene>
    <name evidence="3" type="primary">Lrrcc1_3</name>
    <name evidence="3" type="ORF">FJT64_021371</name>
</gene>
<feature type="compositionally biased region" description="Low complexity" evidence="2">
    <location>
        <begin position="79"/>
        <end position="89"/>
    </location>
</feature>
<feature type="region of interest" description="Disordered" evidence="2">
    <location>
        <begin position="1"/>
        <end position="124"/>
    </location>
</feature>
<dbReference type="Proteomes" id="UP000440578">
    <property type="component" value="Unassembled WGS sequence"/>
</dbReference>
<feature type="compositionally biased region" description="Basic and acidic residues" evidence="2">
    <location>
        <begin position="62"/>
        <end position="76"/>
    </location>
</feature>
<dbReference type="AlphaFoldDB" id="A0A6A4WUF4"/>
<feature type="region of interest" description="Disordered" evidence="2">
    <location>
        <begin position="545"/>
        <end position="574"/>
    </location>
</feature>
<dbReference type="OrthoDB" id="7451790at2759"/>
<feature type="coiled-coil region" evidence="1">
    <location>
        <begin position="332"/>
        <end position="478"/>
    </location>
</feature>
<reference evidence="3 4" key="1">
    <citation type="submission" date="2019-07" db="EMBL/GenBank/DDBJ databases">
        <title>Draft genome assembly of a fouling barnacle, Amphibalanus amphitrite (Darwin, 1854): The first reference genome for Thecostraca.</title>
        <authorList>
            <person name="Kim W."/>
        </authorList>
    </citation>
    <scope>NUCLEOTIDE SEQUENCE [LARGE SCALE GENOMIC DNA]</scope>
    <source>
        <strain evidence="3">SNU_AA5</strain>
        <tissue evidence="3">Soma without cirri and trophi</tissue>
    </source>
</reference>
<evidence type="ECO:0000256" key="2">
    <source>
        <dbReference type="SAM" id="MobiDB-lite"/>
    </source>
</evidence>
<comment type="caution">
    <text evidence="3">The sequence shown here is derived from an EMBL/GenBank/DDBJ whole genome shotgun (WGS) entry which is preliminary data.</text>
</comment>
<keyword evidence="1" id="KW-0175">Coiled coil</keyword>
<feature type="coiled-coil region" evidence="1">
    <location>
        <begin position="175"/>
        <end position="223"/>
    </location>
</feature>
<accession>A0A6A4WUF4</accession>
<protein>
    <submittedName>
        <fullName evidence="3">Leucine-rich repeat and coiled-coil domain-containing protein 1</fullName>
    </submittedName>
</protein>
<evidence type="ECO:0000313" key="4">
    <source>
        <dbReference type="Proteomes" id="UP000440578"/>
    </source>
</evidence>
<evidence type="ECO:0000313" key="3">
    <source>
        <dbReference type="EMBL" id="KAF0307260.1"/>
    </source>
</evidence>